<name>A0ABT3DVC2_9XANT</name>
<sequence length="46" mass="4876">MRWRRLALLAAGVVVVLLVAAWLGEDGGGIATEARTALRALARALF</sequence>
<dbReference type="Proteomes" id="UP001320843">
    <property type="component" value="Unassembled WGS sequence"/>
</dbReference>
<dbReference type="RefSeq" id="WP_017915346.1">
    <property type="nucleotide sequence ID" value="NZ_CP099530.1"/>
</dbReference>
<evidence type="ECO:0000313" key="2">
    <source>
        <dbReference type="Proteomes" id="UP001320843"/>
    </source>
</evidence>
<evidence type="ECO:0000313" key="1">
    <source>
        <dbReference type="EMBL" id="MCW0399455.1"/>
    </source>
</evidence>
<proteinExistence type="predicted"/>
<organism evidence="1 2">
    <name type="scientific">Xanthomonas sacchari</name>
    <dbReference type="NCBI Taxonomy" id="56458"/>
    <lineage>
        <taxon>Bacteria</taxon>
        <taxon>Pseudomonadati</taxon>
        <taxon>Pseudomonadota</taxon>
        <taxon>Gammaproteobacteria</taxon>
        <taxon>Lysobacterales</taxon>
        <taxon>Lysobacteraceae</taxon>
        <taxon>Xanthomonas</taxon>
    </lineage>
</organism>
<protein>
    <submittedName>
        <fullName evidence="1">Uncharacterized protein</fullName>
    </submittedName>
</protein>
<keyword evidence="2" id="KW-1185">Reference proteome</keyword>
<reference evidence="1 2" key="1">
    <citation type="submission" date="2022-06" db="EMBL/GenBank/DDBJ databases">
        <title>Dynamics of rice microbiomes reveals core vertical transmitted seed endophytes.</title>
        <authorList>
            <person name="Liao K."/>
            <person name="Zhang X."/>
        </authorList>
    </citation>
    <scope>NUCLEOTIDE SEQUENCE [LARGE SCALE GENOMIC DNA]</scope>
    <source>
        <strain evidence="1 2">YT10-10-1</strain>
    </source>
</reference>
<dbReference type="EMBL" id="JANFWR010000011">
    <property type="protein sequence ID" value="MCW0399455.1"/>
    <property type="molecule type" value="Genomic_DNA"/>
</dbReference>
<accession>A0ABT3DVC2</accession>
<gene>
    <name evidence="1" type="ORF">NB700_002011</name>
</gene>
<comment type="caution">
    <text evidence="1">The sequence shown here is derived from an EMBL/GenBank/DDBJ whole genome shotgun (WGS) entry which is preliminary data.</text>
</comment>